<proteinExistence type="predicted"/>
<sequence length="74" mass="8703">MAHFWNLVLSGTLYEVITDYQKSSRRRWYNRQAQLQQMAIFHILYQADVSDSRFIDKAAEMVANRSCSSEINAQ</sequence>
<dbReference type="Proteomes" id="UP000095038">
    <property type="component" value="Unassembled WGS sequence"/>
</dbReference>
<dbReference type="EMBL" id="KV454494">
    <property type="protein sequence ID" value="ODV58239.1"/>
    <property type="molecule type" value="Genomic_DNA"/>
</dbReference>
<reference evidence="2" key="1">
    <citation type="submission" date="2016-05" db="EMBL/GenBank/DDBJ databases">
        <title>Comparative genomics of biotechnologically important yeasts.</title>
        <authorList>
            <consortium name="DOE Joint Genome Institute"/>
            <person name="Riley R."/>
            <person name="Haridas S."/>
            <person name="Wolfe K.H."/>
            <person name="Lopes M.R."/>
            <person name="Hittinger C.T."/>
            <person name="Goker M."/>
            <person name="Salamov A."/>
            <person name="Wisecaver J."/>
            <person name="Long T.M."/>
            <person name="Aerts A.L."/>
            <person name="Barry K."/>
            <person name="Choi C."/>
            <person name="Clum A."/>
            <person name="Coughlan A.Y."/>
            <person name="Deshpande S."/>
            <person name="Douglass A.P."/>
            <person name="Hanson S.J."/>
            <person name="Klenk H.-P."/>
            <person name="Labutti K."/>
            <person name="Lapidus A."/>
            <person name="Lindquist E."/>
            <person name="Lipzen A."/>
            <person name="Meier-Kolthoff J.P."/>
            <person name="Ohm R.A."/>
            <person name="Otillar R.P."/>
            <person name="Pangilinan J."/>
            <person name="Peng Y."/>
            <person name="Rokas A."/>
            <person name="Rosa C.A."/>
            <person name="Scheuner C."/>
            <person name="Sibirny A.A."/>
            <person name="Slot J.C."/>
            <person name="Stielow J.B."/>
            <person name="Sun H."/>
            <person name="Kurtzman C.P."/>
            <person name="Blackwell M."/>
            <person name="Grigoriev I.V."/>
            <person name="Jeffries T.W."/>
        </authorList>
    </citation>
    <scope>NUCLEOTIDE SEQUENCE [LARGE SCALE GENOMIC DNA]</scope>
    <source>
        <strain evidence="2">DSM 1968</strain>
    </source>
</reference>
<gene>
    <name evidence="1" type="ORF">ASCRUDRAFT_83012</name>
</gene>
<dbReference type="GeneID" id="30968444"/>
<protein>
    <submittedName>
        <fullName evidence="1">Uncharacterized protein</fullName>
    </submittedName>
</protein>
<organism evidence="1 2">
    <name type="scientific">Ascoidea rubescens DSM 1968</name>
    <dbReference type="NCBI Taxonomy" id="1344418"/>
    <lineage>
        <taxon>Eukaryota</taxon>
        <taxon>Fungi</taxon>
        <taxon>Dikarya</taxon>
        <taxon>Ascomycota</taxon>
        <taxon>Saccharomycotina</taxon>
        <taxon>Saccharomycetes</taxon>
        <taxon>Ascoideaceae</taxon>
        <taxon>Ascoidea</taxon>
    </lineage>
</organism>
<evidence type="ECO:0000313" key="1">
    <source>
        <dbReference type="EMBL" id="ODV58239.1"/>
    </source>
</evidence>
<name>A0A1D2V9I5_9ASCO</name>
<dbReference type="InParanoid" id="A0A1D2V9I5"/>
<keyword evidence="2" id="KW-1185">Reference proteome</keyword>
<dbReference type="RefSeq" id="XP_020044546.1">
    <property type="nucleotide sequence ID" value="XM_020194808.1"/>
</dbReference>
<evidence type="ECO:0000313" key="2">
    <source>
        <dbReference type="Proteomes" id="UP000095038"/>
    </source>
</evidence>
<dbReference type="AlphaFoldDB" id="A0A1D2V9I5"/>
<accession>A0A1D2V9I5</accession>